<feature type="transmembrane region" description="Helical" evidence="1">
    <location>
        <begin position="12"/>
        <end position="37"/>
    </location>
</feature>
<keyword evidence="1" id="KW-0472">Membrane</keyword>
<gene>
    <name evidence="2" type="ORF">ACGRVM_13200</name>
</gene>
<evidence type="ECO:0000313" key="2">
    <source>
        <dbReference type="EMBL" id="MFH0254856.1"/>
    </source>
</evidence>
<organism evidence="2 3">
    <name type="scientific">Roseovarius aquimarinus</name>
    <dbReference type="NCBI Taxonomy" id="1229156"/>
    <lineage>
        <taxon>Bacteria</taxon>
        <taxon>Pseudomonadati</taxon>
        <taxon>Pseudomonadota</taxon>
        <taxon>Alphaproteobacteria</taxon>
        <taxon>Rhodobacterales</taxon>
        <taxon>Roseobacteraceae</taxon>
        <taxon>Roseovarius</taxon>
    </lineage>
</organism>
<keyword evidence="1" id="KW-1133">Transmembrane helix</keyword>
<accession>A0ABW7IAT6</accession>
<evidence type="ECO:0000256" key="1">
    <source>
        <dbReference type="SAM" id="Phobius"/>
    </source>
</evidence>
<dbReference type="Proteomes" id="UP001607157">
    <property type="component" value="Unassembled WGS sequence"/>
</dbReference>
<dbReference type="InterPro" id="IPR018895">
    <property type="entry name" value="DUF2474"/>
</dbReference>
<name>A0ABW7IAT6_9RHOB</name>
<protein>
    <submittedName>
        <fullName evidence="2">DUF2474 family protein</fullName>
    </submittedName>
</protein>
<sequence>MPRAPRALWRRLAWFAGIWLASIAVLGAVAFAIRLLIP</sequence>
<reference evidence="2 3" key="1">
    <citation type="submission" date="2024-10" db="EMBL/GenBank/DDBJ databases">
        <authorList>
            <person name="Yang X.-N."/>
        </authorList>
    </citation>
    <scope>NUCLEOTIDE SEQUENCE [LARGE SCALE GENOMIC DNA]</scope>
    <source>
        <strain evidence="2 3">CAU 1059</strain>
    </source>
</reference>
<dbReference type="RefSeq" id="WP_377172344.1">
    <property type="nucleotide sequence ID" value="NZ_JBHTJC010000003.1"/>
</dbReference>
<dbReference type="Pfam" id="PF10617">
    <property type="entry name" value="DUF2474"/>
    <property type="match status" value="1"/>
</dbReference>
<keyword evidence="1" id="KW-0812">Transmembrane</keyword>
<keyword evidence="3" id="KW-1185">Reference proteome</keyword>
<evidence type="ECO:0000313" key="3">
    <source>
        <dbReference type="Proteomes" id="UP001607157"/>
    </source>
</evidence>
<comment type="caution">
    <text evidence="2">The sequence shown here is derived from an EMBL/GenBank/DDBJ whole genome shotgun (WGS) entry which is preliminary data.</text>
</comment>
<dbReference type="EMBL" id="JBIHMM010000003">
    <property type="protein sequence ID" value="MFH0254856.1"/>
    <property type="molecule type" value="Genomic_DNA"/>
</dbReference>
<proteinExistence type="predicted"/>